<keyword evidence="5" id="KW-0175">Coiled coil</keyword>
<evidence type="ECO:0000259" key="7">
    <source>
        <dbReference type="PROSITE" id="PS50119"/>
    </source>
</evidence>
<protein>
    <submittedName>
        <fullName evidence="9">TRI39 ligase</fullName>
    </submittedName>
</protein>
<dbReference type="Pfam" id="PF00622">
    <property type="entry name" value="SPRY"/>
    <property type="match status" value="1"/>
</dbReference>
<evidence type="ECO:0000256" key="4">
    <source>
        <dbReference type="PROSITE-ProRule" id="PRU00024"/>
    </source>
</evidence>
<feature type="coiled-coil region" evidence="5">
    <location>
        <begin position="132"/>
        <end position="159"/>
    </location>
</feature>
<dbReference type="SUPFAM" id="SSF57845">
    <property type="entry name" value="B-box zinc-binding domain"/>
    <property type="match status" value="1"/>
</dbReference>
<dbReference type="InterPro" id="IPR017907">
    <property type="entry name" value="Znf_RING_CS"/>
</dbReference>
<evidence type="ECO:0000313" key="10">
    <source>
        <dbReference type="Proteomes" id="UP000534426"/>
    </source>
</evidence>
<dbReference type="InterPro" id="IPR003877">
    <property type="entry name" value="SPRY_dom"/>
</dbReference>
<dbReference type="GO" id="GO:0016874">
    <property type="term" value="F:ligase activity"/>
    <property type="evidence" value="ECO:0007669"/>
    <property type="project" value="UniProtKB-KW"/>
</dbReference>
<dbReference type="PANTHER" id="PTHR24103">
    <property type="entry name" value="E3 UBIQUITIN-PROTEIN LIGASE TRIM"/>
    <property type="match status" value="1"/>
</dbReference>
<dbReference type="PROSITE" id="PS50119">
    <property type="entry name" value="ZF_BBOX"/>
    <property type="match status" value="1"/>
</dbReference>
<gene>
    <name evidence="9" type="primary">Trim39_2</name>
    <name evidence="9" type="ORF">CRYUND_R14500</name>
</gene>
<evidence type="ECO:0000259" key="6">
    <source>
        <dbReference type="PROSITE" id="PS50089"/>
    </source>
</evidence>
<dbReference type="FunFam" id="2.60.120.920:FF:000004">
    <property type="entry name" value="Butyrophilin subfamily 1 member A1"/>
    <property type="match status" value="1"/>
</dbReference>
<dbReference type="InterPro" id="IPR050143">
    <property type="entry name" value="TRIM/RBCC"/>
</dbReference>
<dbReference type="PROSITE" id="PS50089">
    <property type="entry name" value="ZF_RING_2"/>
    <property type="match status" value="1"/>
</dbReference>
<dbReference type="SMART" id="SM00336">
    <property type="entry name" value="BBOX"/>
    <property type="match status" value="1"/>
</dbReference>
<accession>A0A7K4LI38</accession>
<dbReference type="Gene3D" id="3.30.160.60">
    <property type="entry name" value="Classic Zinc Finger"/>
    <property type="match status" value="1"/>
</dbReference>
<dbReference type="PROSITE" id="PS50188">
    <property type="entry name" value="B302_SPRY"/>
    <property type="match status" value="1"/>
</dbReference>
<organism evidence="9 10">
    <name type="scientific">Crypturellus undulatus</name>
    <dbReference type="NCBI Taxonomy" id="48396"/>
    <lineage>
        <taxon>Eukaryota</taxon>
        <taxon>Metazoa</taxon>
        <taxon>Chordata</taxon>
        <taxon>Craniata</taxon>
        <taxon>Vertebrata</taxon>
        <taxon>Euteleostomi</taxon>
        <taxon>Archelosauria</taxon>
        <taxon>Archosauria</taxon>
        <taxon>Dinosauria</taxon>
        <taxon>Saurischia</taxon>
        <taxon>Theropoda</taxon>
        <taxon>Coelurosauria</taxon>
        <taxon>Aves</taxon>
        <taxon>Palaeognathae</taxon>
        <taxon>Tinamiformes</taxon>
        <taxon>Tinamidae</taxon>
        <taxon>Crypturellus</taxon>
    </lineage>
</organism>
<evidence type="ECO:0000256" key="1">
    <source>
        <dbReference type="ARBA" id="ARBA00022723"/>
    </source>
</evidence>
<evidence type="ECO:0000256" key="3">
    <source>
        <dbReference type="ARBA" id="ARBA00022833"/>
    </source>
</evidence>
<keyword evidence="3" id="KW-0862">Zinc</keyword>
<evidence type="ECO:0000256" key="5">
    <source>
        <dbReference type="SAM" id="Coils"/>
    </source>
</evidence>
<dbReference type="SMART" id="SM00449">
    <property type="entry name" value="SPRY"/>
    <property type="match status" value="1"/>
</dbReference>
<sequence>LEVLNIDTTCAICLDYLQDPVMIPCGHSFCRACITQYWKPVVKDFSCPTCRHVCVQQIMYPNRQLASIVEAARQLPFVKDKMQNEKICYKHHEVINLFCKEDQEAMCVVCAVSHGHLYHTVGPLDEVIKNYKDKLQACLEDLGRKAKDLKEHLSMEEKKPKDLRELVRNCHKRITSDFEELRSFLEQEKDQQLHCLRAEETEILGRLKTTRAHLSEQCSTLNTLMVDMQKCLESRAGVLRGMVSSRHGFKKKKKKTFCIRSLLFFPPPRYEALKNLELPSVSVELKRSMAYFPRPLFHLKKMLKKYTGDVTLDPQTAHPNLVLSENLKSVYFIDIPQELPHSSRRFTTYPCVLGSSAYSSGRHYWEVEVGNKTHWALGVCYESVSSKVQDPKQEMGYWRVRLWNEQYVAMTTPFTPLLLHVKPKRVGIFLDYEAGKVSFYNMTNCSHIYTFDVIFAEAVCPLFYPGVCIGDTNADALTICEPSDWY</sequence>
<dbReference type="InterPro" id="IPR001870">
    <property type="entry name" value="B30.2/SPRY"/>
</dbReference>
<feature type="non-terminal residue" evidence="9">
    <location>
        <position position="486"/>
    </location>
</feature>
<dbReference type="InterPro" id="IPR013083">
    <property type="entry name" value="Znf_RING/FYVE/PHD"/>
</dbReference>
<dbReference type="GO" id="GO:0008270">
    <property type="term" value="F:zinc ion binding"/>
    <property type="evidence" value="ECO:0007669"/>
    <property type="project" value="UniProtKB-KW"/>
</dbReference>
<dbReference type="Pfam" id="PF13765">
    <property type="entry name" value="PRY"/>
    <property type="match status" value="1"/>
</dbReference>
<keyword evidence="1" id="KW-0479">Metal-binding</keyword>
<dbReference type="Proteomes" id="UP000534426">
    <property type="component" value="Unassembled WGS sequence"/>
</dbReference>
<reference evidence="9 10" key="1">
    <citation type="submission" date="2019-09" db="EMBL/GenBank/DDBJ databases">
        <title>Bird 10,000 Genomes (B10K) Project - Family phase.</title>
        <authorList>
            <person name="Zhang G."/>
        </authorList>
    </citation>
    <scope>NUCLEOTIDE SEQUENCE [LARGE SCALE GENOMIC DNA]</scope>
    <source>
        <strain evidence="9">B10K-MSB-37135</strain>
        <tissue evidence="9">Heart</tissue>
    </source>
</reference>
<dbReference type="InterPro" id="IPR043136">
    <property type="entry name" value="B30.2/SPRY_sf"/>
</dbReference>
<evidence type="ECO:0000256" key="2">
    <source>
        <dbReference type="ARBA" id="ARBA00022771"/>
    </source>
</evidence>
<dbReference type="InterPro" id="IPR001841">
    <property type="entry name" value="Znf_RING"/>
</dbReference>
<dbReference type="SMART" id="SM00184">
    <property type="entry name" value="RING"/>
    <property type="match status" value="1"/>
</dbReference>
<dbReference type="SMART" id="SM00589">
    <property type="entry name" value="PRY"/>
    <property type="match status" value="1"/>
</dbReference>
<dbReference type="InterPro" id="IPR006574">
    <property type="entry name" value="PRY"/>
</dbReference>
<name>A0A7K4LI38_9AVES</name>
<dbReference type="Gene3D" id="2.60.120.920">
    <property type="match status" value="1"/>
</dbReference>
<dbReference type="InterPro" id="IPR003879">
    <property type="entry name" value="Butyrophylin_SPRY"/>
</dbReference>
<dbReference type="InterPro" id="IPR000315">
    <property type="entry name" value="Znf_B-box"/>
</dbReference>
<dbReference type="PROSITE" id="PS00518">
    <property type="entry name" value="ZF_RING_1"/>
    <property type="match status" value="1"/>
</dbReference>
<dbReference type="AlphaFoldDB" id="A0A7K4LI38"/>
<evidence type="ECO:0000259" key="8">
    <source>
        <dbReference type="PROSITE" id="PS50188"/>
    </source>
</evidence>
<keyword evidence="10" id="KW-1185">Reference proteome</keyword>
<dbReference type="Pfam" id="PF00643">
    <property type="entry name" value="zf-B_box"/>
    <property type="match status" value="1"/>
</dbReference>
<feature type="domain" description="B30.2/SPRY" evidence="8">
    <location>
        <begin position="290"/>
        <end position="486"/>
    </location>
</feature>
<feature type="domain" description="B box-type" evidence="7">
    <location>
        <begin position="83"/>
        <end position="124"/>
    </location>
</feature>
<dbReference type="InterPro" id="IPR013320">
    <property type="entry name" value="ConA-like_dom_sf"/>
</dbReference>
<proteinExistence type="predicted"/>
<evidence type="ECO:0000313" key="9">
    <source>
        <dbReference type="EMBL" id="NWJ03549.1"/>
    </source>
</evidence>
<dbReference type="SUPFAM" id="SSF49899">
    <property type="entry name" value="Concanavalin A-like lectins/glucanases"/>
    <property type="match status" value="1"/>
</dbReference>
<dbReference type="Gene3D" id="3.30.40.10">
    <property type="entry name" value="Zinc/RING finger domain, C3HC4 (zinc finger)"/>
    <property type="match status" value="1"/>
</dbReference>
<keyword evidence="9" id="KW-0436">Ligase</keyword>
<dbReference type="Pfam" id="PF15227">
    <property type="entry name" value="zf-C3HC4_4"/>
    <property type="match status" value="1"/>
</dbReference>
<keyword evidence="2 4" id="KW-0863">Zinc-finger</keyword>
<comment type="caution">
    <text evidence="9">The sequence shown here is derived from an EMBL/GenBank/DDBJ whole genome shotgun (WGS) entry which is preliminary data.</text>
</comment>
<dbReference type="EMBL" id="VWPW01012789">
    <property type="protein sequence ID" value="NWJ03549.1"/>
    <property type="molecule type" value="Genomic_DNA"/>
</dbReference>
<feature type="domain" description="RING-type" evidence="6">
    <location>
        <begin position="10"/>
        <end position="51"/>
    </location>
</feature>
<dbReference type="SUPFAM" id="SSF57850">
    <property type="entry name" value="RING/U-box"/>
    <property type="match status" value="1"/>
</dbReference>
<feature type="non-terminal residue" evidence="9">
    <location>
        <position position="1"/>
    </location>
</feature>
<dbReference type="PRINTS" id="PR01407">
    <property type="entry name" value="BUTYPHLNCDUF"/>
</dbReference>